<dbReference type="EMBL" id="OZ034830">
    <property type="protein sequence ID" value="CAL1687006.1"/>
    <property type="molecule type" value="Genomic_DNA"/>
</dbReference>
<name>A0AAV2P2D6_9HYME</name>
<accession>A0AAV2P2D6</accession>
<proteinExistence type="predicted"/>
<dbReference type="Proteomes" id="UP001497644">
    <property type="component" value="Chromosome 7"/>
</dbReference>
<reference evidence="1" key="1">
    <citation type="submission" date="2024-04" db="EMBL/GenBank/DDBJ databases">
        <authorList>
            <consortium name="Molecular Ecology Group"/>
        </authorList>
    </citation>
    <scope>NUCLEOTIDE SEQUENCE</scope>
</reference>
<evidence type="ECO:0000313" key="2">
    <source>
        <dbReference type="Proteomes" id="UP001497644"/>
    </source>
</evidence>
<gene>
    <name evidence="1" type="ORF">LPLAT_LOCUS12288</name>
</gene>
<evidence type="ECO:0000313" key="1">
    <source>
        <dbReference type="EMBL" id="CAL1687006.1"/>
    </source>
</evidence>
<protein>
    <submittedName>
        <fullName evidence="1">Uncharacterized protein</fullName>
    </submittedName>
</protein>
<keyword evidence="2" id="KW-1185">Reference proteome</keyword>
<organism evidence="1 2">
    <name type="scientific">Lasius platythorax</name>
    <dbReference type="NCBI Taxonomy" id="488582"/>
    <lineage>
        <taxon>Eukaryota</taxon>
        <taxon>Metazoa</taxon>
        <taxon>Ecdysozoa</taxon>
        <taxon>Arthropoda</taxon>
        <taxon>Hexapoda</taxon>
        <taxon>Insecta</taxon>
        <taxon>Pterygota</taxon>
        <taxon>Neoptera</taxon>
        <taxon>Endopterygota</taxon>
        <taxon>Hymenoptera</taxon>
        <taxon>Apocrita</taxon>
        <taxon>Aculeata</taxon>
        <taxon>Formicoidea</taxon>
        <taxon>Formicidae</taxon>
        <taxon>Formicinae</taxon>
        <taxon>Lasius</taxon>
        <taxon>Lasius</taxon>
    </lineage>
</organism>
<dbReference type="AlphaFoldDB" id="A0AAV2P2D6"/>
<sequence>MMTIMTNVFELQDNSVKTHSVERLTVFGGKQQHAIGGLSERESMRNASVYETAERSIVRIMVDLPYGRMVGTVICMCAQLMSGPGPSSLV</sequence>